<evidence type="ECO:0000256" key="7">
    <source>
        <dbReference type="SAM" id="Phobius"/>
    </source>
</evidence>
<keyword evidence="2" id="KW-0479">Metal-binding</keyword>
<dbReference type="PANTHER" id="PTHR11709:SF361">
    <property type="entry name" value="IRON TRANSPORT MULTICOPPER OXIDASE FET3"/>
    <property type="match status" value="1"/>
</dbReference>
<dbReference type="GO" id="GO:0004322">
    <property type="term" value="F:ferroxidase activity"/>
    <property type="evidence" value="ECO:0007669"/>
    <property type="project" value="TreeGrafter"/>
</dbReference>
<dbReference type="AlphaFoldDB" id="A0A0F4Z163"/>
<evidence type="ECO:0000256" key="1">
    <source>
        <dbReference type="ARBA" id="ARBA00010609"/>
    </source>
</evidence>
<dbReference type="CDD" id="cd13851">
    <property type="entry name" value="CuRO_1_Fet3p"/>
    <property type="match status" value="1"/>
</dbReference>
<feature type="domain" description="Plastocyanin-like" evidence="9">
    <location>
        <begin position="154"/>
        <end position="301"/>
    </location>
</feature>
<dbReference type="CDD" id="cd13899">
    <property type="entry name" value="CuRO_3_Fet3p"/>
    <property type="match status" value="1"/>
</dbReference>
<proteinExistence type="inferred from homology"/>
<dbReference type="FunFam" id="2.60.40.420:FF:000025">
    <property type="entry name" value="FET5p Multicopper oxidase"/>
    <property type="match status" value="1"/>
</dbReference>
<protein>
    <submittedName>
        <fullName evidence="12">Laccase</fullName>
    </submittedName>
</protein>
<dbReference type="CDD" id="cd13877">
    <property type="entry name" value="CuRO_2_Fet3p_like"/>
    <property type="match status" value="1"/>
</dbReference>
<dbReference type="GeneID" id="25314192"/>
<evidence type="ECO:0000259" key="11">
    <source>
        <dbReference type="Pfam" id="PF07732"/>
    </source>
</evidence>
<dbReference type="PROSITE" id="PS00079">
    <property type="entry name" value="MULTICOPPER_OXIDASE1"/>
    <property type="match status" value="2"/>
</dbReference>
<dbReference type="SUPFAM" id="SSF49503">
    <property type="entry name" value="Cupredoxins"/>
    <property type="match status" value="3"/>
</dbReference>
<comment type="caution">
    <text evidence="12">The sequence shown here is derived from an EMBL/GenBank/DDBJ whole genome shotgun (WGS) entry which is preliminary data.</text>
</comment>
<dbReference type="EMBL" id="LASV01000074">
    <property type="protein sequence ID" value="KKA24110.1"/>
    <property type="molecule type" value="Genomic_DNA"/>
</dbReference>
<feature type="transmembrane region" description="Helical" evidence="7">
    <location>
        <begin position="545"/>
        <end position="568"/>
    </location>
</feature>
<keyword evidence="7" id="KW-0472">Membrane</keyword>
<evidence type="ECO:0000256" key="5">
    <source>
        <dbReference type="ARBA" id="ARBA00023008"/>
    </source>
</evidence>
<evidence type="ECO:0000256" key="2">
    <source>
        <dbReference type="ARBA" id="ARBA00022723"/>
    </source>
</evidence>
<keyword evidence="6" id="KW-0325">Glycoprotein</keyword>
<evidence type="ECO:0000313" key="12">
    <source>
        <dbReference type="EMBL" id="KKA24110.1"/>
    </source>
</evidence>
<name>A0A0F4Z163_RASE3</name>
<comment type="similarity">
    <text evidence="1">Belongs to the multicopper oxidase family.</text>
</comment>
<dbReference type="Pfam" id="PF07732">
    <property type="entry name" value="Cu-oxidase_3"/>
    <property type="match status" value="1"/>
</dbReference>
<evidence type="ECO:0000256" key="4">
    <source>
        <dbReference type="ARBA" id="ARBA00023002"/>
    </source>
</evidence>
<dbReference type="InterPro" id="IPR011707">
    <property type="entry name" value="Cu-oxidase-like_N"/>
</dbReference>
<sequence>MAPSLSFFLGSIFWASVAVADTRIYDFNITWVSANPDGLYTRPVIGINGQWPIPTIKASVGDRLIVNVHNQLGNESTSLHFHGLFQNGTTEMDGPAGVTQCPIPPGSSFTYNFTIDQPGTYWYHSHLMGQYPDGLRGPLIVEDPNSPYKGKYDEEFVLTLSDWYHDPMRSLLKSFLSYTNPTGAEPVPKSALMNDTQNATIAVEPGKTYFFRIINMGAFAGQYFWIEGHKMRIVEVDGVWTNEAEADMLYVAAAQRYGVLVTTKNDTSANFPIVSSMDQDMFDKVPAGLNPNVTSYLVYDSTKSLPPPQAMDEFSPFDDFSLVPSDGLGIFDKVDHSITLRVKMDNLGDGIMRVPTLYTALSAPADVVTNASIYGVNSNSFVLNHGEVVELVINNDDHGKHPFHLHAHNFQVVARADDDAGFYDPTNVTFPQVPMRRDTILVRPSSNAVLRFRADNPGVWLFHCHIEWHMNSGLVVTMVEAPLELQAQKRGQGILSLPADHIAACKAGGNLYEGNAGGNTVDWFDLQNANYQPAPLPKGFTARGIVALVFSIISAFLGLAVISWYGAAEIKPSAAAGKGSK</sequence>
<dbReference type="InterPro" id="IPR011706">
    <property type="entry name" value="Cu-oxidase_C"/>
</dbReference>
<dbReference type="PANTHER" id="PTHR11709">
    <property type="entry name" value="MULTI-COPPER OXIDASE"/>
    <property type="match status" value="1"/>
</dbReference>
<feature type="domain" description="Plastocyanin-like" evidence="10">
    <location>
        <begin position="353"/>
        <end position="482"/>
    </location>
</feature>
<evidence type="ECO:0000313" key="13">
    <source>
        <dbReference type="Proteomes" id="UP000053958"/>
    </source>
</evidence>
<dbReference type="Proteomes" id="UP000053958">
    <property type="component" value="Unassembled WGS sequence"/>
</dbReference>
<dbReference type="InterPro" id="IPR033138">
    <property type="entry name" value="Cu_oxidase_CS"/>
</dbReference>
<dbReference type="FunFam" id="2.60.40.420:FF:000022">
    <property type="entry name" value="FET5p Multicopper oxidase"/>
    <property type="match status" value="1"/>
</dbReference>
<dbReference type="OrthoDB" id="2121828at2759"/>
<dbReference type="Pfam" id="PF07731">
    <property type="entry name" value="Cu-oxidase_2"/>
    <property type="match status" value="1"/>
</dbReference>
<keyword evidence="13" id="KW-1185">Reference proteome</keyword>
<feature type="signal peptide" evidence="8">
    <location>
        <begin position="1"/>
        <end position="20"/>
    </location>
</feature>
<keyword evidence="7" id="KW-1133">Transmembrane helix</keyword>
<dbReference type="InterPro" id="IPR001117">
    <property type="entry name" value="Cu-oxidase_2nd"/>
</dbReference>
<feature type="chain" id="PRO_5002482106" evidence="8">
    <location>
        <begin position="21"/>
        <end position="581"/>
    </location>
</feature>
<feature type="domain" description="Plastocyanin-like" evidence="11">
    <location>
        <begin position="29"/>
        <end position="145"/>
    </location>
</feature>
<dbReference type="GO" id="GO:0033573">
    <property type="term" value="C:high-affinity iron permease complex"/>
    <property type="evidence" value="ECO:0007669"/>
    <property type="project" value="TreeGrafter"/>
</dbReference>
<dbReference type="Pfam" id="PF00394">
    <property type="entry name" value="Cu-oxidase"/>
    <property type="match status" value="1"/>
</dbReference>
<keyword evidence="7" id="KW-0812">Transmembrane</keyword>
<evidence type="ECO:0000259" key="9">
    <source>
        <dbReference type="Pfam" id="PF00394"/>
    </source>
</evidence>
<evidence type="ECO:0000259" key="10">
    <source>
        <dbReference type="Pfam" id="PF07731"/>
    </source>
</evidence>
<keyword evidence="4" id="KW-0560">Oxidoreductase</keyword>
<dbReference type="GO" id="GO:0010106">
    <property type="term" value="P:cellular response to iron ion starvation"/>
    <property type="evidence" value="ECO:0007669"/>
    <property type="project" value="TreeGrafter"/>
</dbReference>
<keyword evidence="5" id="KW-0186">Copper</keyword>
<reference evidence="12 13" key="1">
    <citation type="submission" date="2015-04" db="EMBL/GenBank/DDBJ databases">
        <authorList>
            <person name="Heijne W.H."/>
            <person name="Fedorova N.D."/>
            <person name="Nierman W.C."/>
            <person name="Vollebregt A.W."/>
            <person name="Zhao Z."/>
            <person name="Wu L."/>
            <person name="Kumar M."/>
            <person name="Stam H."/>
            <person name="van den Berg M.A."/>
            <person name="Pel H.J."/>
        </authorList>
    </citation>
    <scope>NUCLEOTIDE SEQUENCE [LARGE SCALE GENOMIC DNA]</scope>
    <source>
        <strain evidence="12 13">CBS 393.64</strain>
    </source>
</reference>
<organism evidence="12 13">
    <name type="scientific">Rasamsonia emersonii (strain ATCC 16479 / CBS 393.64 / IMI 116815)</name>
    <dbReference type="NCBI Taxonomy" id="1408163"/>
    <lineage>
        <taxon>Eukaryota</taxon>
        <taxon>Fungi</taxon>
        <taxon>Dikarya</taxon>
        <taxon>Ascomycota</taxon>
        <taxon>Pezizomycotina</taxon>
        <taxon>Eurotiomycetes</taxon>
        <taxon>Eurotiomycetidae</taxon>
        <taxon>Eurotiales</taxon>
        <taxon>Trichocomaceae</taxon>
        <taxon>Rasamsonia</taxon>
    </lineage>
</organism>
<gene>
    <name evidence="12" type="ORF">T310_1841</name>
</gene>
<dbReference type="InterPro" id="IPR044130">
    <property type="entry name" value="CuRO_2_Fet3-like"/>
</dbReference>
<dbReference type="InterPro" id="IPR045087">
    <property type="entry name" value="Cu-oxidase_fam"/>
</dbReference>
<dbReference type="InterPro" id="IPR008972">
    <property type="entry name" value="Cupredoxin"/>
</dbReference>
<evidence type="ECO:0000256" key="3">
    <source>
        <dbReference type="ARBA" id="ARBA00022729"/>
    </source>
</evidence>
<dbReference type="PROSITE" id="PS00080">
    <property type="entry name" value="MULTICOPPER_OXIDASE2"/>
    <property type="match status" value="1"/>
</dbReference>
<dbReference type="RefSeq" id="XP_013330722.1">
    <property type="nucleotide sequence ID" value="XM_013475268.1"/>
</dbReference>
<dbReference type="STRING" id="1408163.A0A0F4Z163"/>
<evidence type="ECO:0000256" key="8">
    <source>
        <dbReference type="SAM" id="SignalP"/>
    </source>
</evidence>
<keyword evidence="3 8" id="KW-0732">Signal</keyword>
<evidence type="ECO:0000256" key="6">
    <source>
        <dbReference type="ARBA" id="ARBA00023180"/>
    </source>
</evidence>
<dbReference type="InterPro" id="IPR002355">
    <property type="entry name" value="Cu_oxidase_Cu_BS"/>
</dbReference>
<dbReference type="Gene3D" id="2.60.40.420">
    <property type="entry name" value="Cupredoxins - blue copper proteins"/>
    <property type="match status" value="3"/>
</dbReference>
<dbReference type="GO" id="GO:0005507">
    <property type="term" value="F:copper ion binding"/>
    <property type="evidence" value="ECO:0007669"/>
    <property type="project" value="InterPro"/>
</dbReference>
<accession>A0A0F4Z163</accession>
<dbReference type="GO" id="GO:0033215">
    <property type="term" value="P:reductive iron assimilation"/>
    <property type="evidence" value="ECO:0007669"/>
    <property type="project" value="TreeGrafter"/>
</dbReference>
<dbReference type="SMR" id="A0A0F4Z163"/>